<keyword evidence="2" id="KW-1003">Cell membrane</keyword>
<evidence type="ECO:0000259" key="7">
    <source>
        <dbReference type="Pfam" id="PF02687"/>
    </source>
</evidence>
<dbReference type="GO" id="GO:0005886">
    <property type="term" value="C:plasma membrane"/>
    <property type="evidence" value="ECO:0007669"/>
    <property type="project" value="UniProtKB-SubCell"/>
</dbReference>
<evidence type="ECO:0000259" key="8">
    <source>
        <dbReference type="Pfam" id="PF12704"/>
    </source>
</evidence>
<comment type="caution">
    <text evidence="9">The sequence shown here is derived from an EMBL/GenBank/DDBJ whole genome shotgun (WGS) entry which is preliminary data.</text>
</comment>
<feature type="transmembrane region" description="Helical" evidence="6">
    <location>
        <begin position="260"/>
        <end position="285"/>
    </location>
</feature>
<dbReference type="PANTHER" id="PTHR43738:SF3">
    <property type="entry name" value="ABC TRANSPORTER PERMEASE"/>
    <property type="match status" value="1"/>
</dbReference>
<protein>
    <submittedName>
        <fullName evidence="9">ABC transporter permease</fullName>
    </submittedName>
</protein>
<comment type="subcellular location">
    <subcellularLocation>
        <location evidence="1">Cell membrane</location>
        <topology evidence="1">Multi-pass membrane protein</topology>
    </subcellularLocation>
</comment>
<evidence type="ECO:0000256" key="4">
    <source>
        <dbReference type="ARBA" id="ARBA00022989"/>
    </source>
</evidence>
<dbReference type="PANTHER" id="PTHR43738">
    <property type="entry name" value="ABC TRANSPORTER, MEMBRANE PROTEIN"/>
    <property type="match status" value="1"/>
</dbReference>
<feature type="domain" description="MacB-like periplasmic core" evidence="8">
    <location>
        <begin position="25"/>
        <end position="231"/>
    </location>
</feature>
<evidence type="ECO:0000256" key="6">
    <source>
        <dbReference type="SAM" id="Phobius"/>
    </source>
</evidence>
<keyword evidence="3 6" id="KW-0812">Transmembrane</keyword>
<evidence type="ECO:0000256" key="5">
    <source>
        <dbReference type="ARBA" id="ARBA00023136"/>
    </source>
</evidence>
<name>A0A6M2BQD9_9GAMM</name>
<feature type="transmembrane region" description="Helical" evidence="6">
    <location>
        <begin position="352"/>
        <end position="375"/>
    </location>
</feature>
<organism evidence="9 10">
    <name type="scientific">Solimonas terrae</name>
    <dbReference type="NCBI Taxonomy" id="1396819"/>
    <lineage>
        <taxon>Bacteria</taxon>
        <taxon>Pseudomonadati</taxon>
        <taxon>Pseudomonadota</taxon>
        <taxon>Gammaproteobacteria</taxon>
        <taxon>Nevskiales</taxon>
        <taxon>Nevskiaceae</taxon>
        <taxon>Solimonas</taxon>
    </lineage>
</organism>
<evidence type="ECO:0000313" key="9">
    <source>
        <dbReference type="EMBL" id="NGY04299.1"/>
    </source>
</evidence>
<dbReference type="InterPro" id="IPR003838">
    <property type="entry name" value="ABC3_permease_C"/>
</dbReference>
<dbReference type="EMBL" id="JAAMOW010000002">
    <property type="protein sequence ID" value="NGY04299.1"/>
    <property type="molecule type" value="Genomic_DNA"/>
</dbReference>
<reference evidence="9 10" key="1">
    <citation type="journal article" date="2014" name="Int. J. Syst. Evol. Microbiol.">
        <title>Solimonas terrae sp. nov., isolated from soil.</title>
        <authorList>
            <person name="Kim S.J."/>
            <person name="Moon J.Y."/>
            <person name="Weon H.Y."/>
            <person name="Ahn J.H."/>
            <person name="Chen W.M."/>
            <person name="Kwon S.W."/>
        </authorList>
    </citation>
    <scope>NUCLEOTIDE SEQUENCE [LARGE SCALE GENOMIC DNA]</scope>
    <source>
        <strain evidence="9 10">KIS83-12</strain>
    </source>
</reference>
<feature type="transmembrane region" description="Helical" evidence="6">
    <location>
        <begin position="20"/>
        <end position="44"/>
    </location>
</feature>
<evidence type="ECO:0000256" key="2">
    <source>
        <dbReference type="ARBA" id="ARBA00022475"/>
    </source>
</evidence>
<evidence type="ECO:0000256" key="3">
    <source>
        <dbReference type="ARBA" id="ARBA00022692"/>
    </source>
</evidence>
<keyword evidence="10" id="KW-1185">Reference proteome</keyword>
<dbReference type="RefSeq" id="WP_166253242.1">
    <property type="nucleotide sequence ID" value="NZ_JAAMOW010000002.1"/>
</dbReference>
<dbReference type="Proteomes" id="UP000472676">
    <property type="component" value="Unassembled WGS sequence"/>
</dbReference>
<feature type="domain" description="ABC3 transporter permease C-terminal" evidence="7">
    <location>
        <begin position="264"/>
        <end position="384"/>
    </location>
</feature>
<dbReference type="InterPro" id="IPR025857">
    <property type="entry name" value="MacB_PCD"/>
</dbReference>
<evidence type="ECO:0000256" key="1">
    <source>
        <dbReference type="ARBA" id="ARBA00004651"/>
    </source>
</evidence>
<keyword evidence="5 6" id="KW-0472">Membrane</keyword>
<feature type="transmembrane region" description="Helical" evidence="6">
    <location>
        <begin position="305"/>
        <end position="332"/>
    </location>
</feature>
<dbReference type="AlphaFoldDB" id="A0A6M2BQD9"/>
<dbReference type="Pfam" id="PF12704">
    <property type="entry name" value="MacB_PCD"/>
    <property type="match status" value="1"/>
</dbReference>
<dbReference type="Pfam" id="PF02687">
    <property type="entry name" value="FtsX"/>
    <property type="match status" value="1"/>
</dbReference>
<accession>A0A6M2BQD9</accession>
<dbReference type="InterPro" id="IPR051125">
    <property type="entry name" value="ABC-4/HrtB_transporter"/>
</dbReference>
<evidence type="ECO:0000313" key="10">
    <source>
        <dbReference type="Proteomes" id="UP000472676"/>
    </source>
</evidence>
<keyword evidence="4 6" id="KW-1133">Transmembrane helix</keyword>
<gene>
    <name evidence="9" type="ORF">G7Y85_05955</name>
</gene>
<proteinExistence type="predicted"/>
<sequence length="392" mass="41062">MFKQTLAITAMNLKAIPQRLGTSSVIVIGIAGVVAVLVSVLAMATGFHKTVASSGRPDRAIVLRGGSQAEINSSISRDNALTILDAPGVRKDASGKPLGCAELVTIVNLPKISDGNESNVTLRGSCGQLLALRPNLKIIAGRMFQPAVREMIVGDGATRQFKGLSVGGHLSFRDSDWNVVGIFSSDGDAHESELIADADTVQSAFRRTGFQSVTTLLDAASSFDAFKDALTTNPTLTVDVKREPEYYAAQSQRLTAMLNFVAYFVGGIMAVGAMFGALNTMYSAVSARAREIATLRAIGFGAGPVVFSVFTESLLLALMGSAIGALLAWLFFNGNAVSTLGANFSQIVFRLTVTPGLIIAGVCLGLFIGLLGGLFPAIRSARLPVVDALRAS</sequence>